<dbReference type="PROSITE" id="PS50937">
    <property type="entry name" value="HTH_MERR_2"/>
    <property type="match status" value="1"/>
</dbReference>
<dbReference type="InterPro" id="IPR047057">
    <property type="entry name" value="MerR_fam"/>
</dbReference>
<accession>A0ABP3ZPY4</accession>
<dbReference type="SMART" id="SM00422">
    <property type="entry name" value="HTH_MERR"/>
    <property type="match status" value="1"/>
</dbReference>
<dbReference type="InterPro" id="IPR000551">
    <property type="entry name" value="MerR-type_HTH_dom"/>
</dbReference>
<name>A0ABP3ZPY4_9ACTN</name>
<dbReference type="PANTHER" id="PTHR30204">
    <property type="entry name" value="REDOX-CYCLING DRUG-SENSING TRANSCRIPTIONAL ACTIVATOR SOXR"/>
    <property type="match status" value="1"/>
</dbReference>
<dbReference type="Proteomes" id="UP001500542">
    <property type="component" value="Unassembled WGS sequence"/>
</dbReference>
<comment type="caution">
    <text evidence="3">The sequence shown here is derived from an EMBL/GenBank/DDBJ whole genome shotgun (WGS) entry which is preliminary data.</text>
</comment>
<sequence length="289" mass="31494">MAEAREIEGELTIGEFGRRSGLSHKALRLYDVSGLLAPSRIAPGTGARLYSTSQLERARRISVMRQLDMPLATITEVLSGSDEDGLIRLDRWWAAEQATNQARHATLEYLRDRMLRSSDAGSSTSPGWPARDVLTRSVPAAKVAAIRADTDQQSLIGVIVSSTLEIRAHLAQAGAELTGGSWVIYHGPVTPESEATVEVCVPFTGAVEPGGPIAIRVEPARTEAYCTISKDECAYPRIMLAYDLLDNWIRRSGRPTTGAVREIYHHDFQYVDGPALVVDIAQPIEGTAR</sequence>
<organism evidence="3 4">
    <name type="scientific">Kribbella koreensis</name>
    <dbReference type="NCBI Taxonomy" id="57909"/>
    <lineage>
        <taxon>Bacteria</taxon>
        <taxon>Bacillati</taxon>
        <taxon>Actinomycetota</taxon>
        <taxon>Actinomycetes</taxon>
        <taxon>Propionibacteriales</taxon>
        <taxon>Kribbellaceae</taxon>
        <taxon>Kribbella</taxon>
    </lineage>
</organism>
<dbReference type="SMART" id="SM00871">
    <property type="entry name" value="AraC_E_bind"/>
    <property type="match status" value="1"/>
</dbReference>
<dbReference type="SUPFAM" id="SSF46955">
    <property type="entry name" value="Putative DNA-binding domain"/>
    <property type="match status" value="1"/>
</dbReference>
<dbReference type="EMBL" id="BAAAHK010000001">
    <property type="protein sequence ID" value="GAA0923858.1"/>
    <property type="molecule type" value="Genomic_DNA"/>
</dbReference>
<keyword evidence="4" id="KW-1185">Reference proteome</keyword>
<dbReference type="InterPro" id="IPR011256">
    <property type="entry name" value="Reg_factor_effector_dom_sf"/>
</dbReference>
<dbReference type="InterPro" id="IPR029442">
    <property type="entry name" value="GyrI-like"/>
</dbReference>
<dbReference type="Pfam" id="PF13411">
    <property type="entry name" value="MerR_1"/>
    <property type="match status" value="1"/>
</dbReference>
<dbReference type="Pfam" id="PF06445">
    <property type="entry name" value="GyrI-like"/>
    <property type="match status" value="1"/>
</dbReference>
<reference evidence="4" key="1">
    <citation type="journal article" date="2019" name="Int. J. Syst. Evol. Microbiol.">
        <title>The Global Catalogue of Microorganisms (GCM) 10K type strain sequencing project: providing services to taxonomists for standard genome sequencing and annotation.</title>
        <authorList>
            <consortium name="The Broad Institute Genomics Platform"/>
            <consortium name="The Broad Institute Genome Sequencing Center for Infectious Disease"/>
            <person name="Wu L."/>
            <person name="Ma J."/>
        </authorList>
    </citation>
    <scope>NUCLEOTIDE SEQUENCE [LARGE SCALE GENOMIC DNA]</scope>
    <source>
        <strain evidence="4">JCM 10977</strain>
    </source>
</reference>
<feature type="domain" description="HTH merR-type" evidence="2">
    <location>
        <begin position="10"/>
        <end position="80"/>
    </location>
</feature>
<proteinExistence type="predicted"/>
<keyword evidence="1" id="KW-0238">DNA-binding</keyword>
<dbReference type="InterPro" id="IPR009061">
    <property type="entry name" value="DNA-bd_dom_put_sf"/>
</dbReference>
<dbReference type="Gene3D" id="1.10.1660.10">
    <property type="match status" value="1"/>
</dbReference>
<dbReference type="Gene3D" id="3.20.80.10">
    <property type="entry name" value="Regulatory factor, effector binding domain"/>
    <property type="match status" value="1"/>
</dbReference>
<evidence type="ECO:0000313" key="3">
    <source>
        <dbReference type="EMBL" id="GAA0923858.1"/>
    </source>
</evidence>
<dbReference type="RefSeq" id="WP_343963779.1">
    <property type="nucleotide sequence ID" value="NZ_BAAAHK010000001.1"/>
</dbReference>
<dbReference type="PANTHER" id="PTHR30204:SF97">
    <property type="entry name" value="MERR FAMILY REGULATORY PROTEIN"/>
    <property type="match status" value="1"/>
</dbReference>
<dbReference type="SUPFAM" id="SSF55136">
    <property type="entry name" value="Probable bacterial effector-binding domain"/>
    <property type="match status" value="1"/>
</dbReference>
<evidence type="ECO:0000259" key="2">
    <source>
        <dbReference type="PROSITE" id="PS50937"/>
    </source>
</evidence>
<gene>
    <name evidence="3" type="ORF">GCM10009554_02230</name>
</gene>
<evidence type="ECO:0000313" key="4">
    <source>
        <dbReference type="Proteomes" id="UP001500542"/>
    </source>
</evidence>
<dbReference type="InterPro" id="IPR010499">
    <property type="entry name" value="AraC_E-bd"/>
</dbReference>
<evidence type="ECO:0000256" key="1">
    <source>
        <dbReference type="ARBA" id="ARBA00023125"/>
    </source>
</evidence>
<protein>
    <submittedName>
        <fullName evidence="3">Helix-turn-helix domain-containing protein</fullName>
    </submittedName>
</protein>